<feature type="compositionally biased region" description="Basic and acidic residues" evidence="3">
    <location>
        <begin position="294"/>
        <end position="308"/>
    </location>
</feature>
<dbReference type="PROSITE" id="PS51017">
    <property type="entry name" value="CCT"/>
    <property type="match status" value="1"/>
</dbReference>
<feature type="region of interest" description="Disordered" evidence="3">
    <location>
        <begin position="1"/>
        <end position="33"/>
    </location>
</feature>
<dbReference type="AlphaFoldDB" id="A0A9K3CLC1"/>
<evidence type="ECO:0000256" key="2">
    <source>
        <dbReference type="ARBA" id="ARBA00023242"/>
    </source>
</evidence>
<comment type="caution">
    <text evidence="5">The sequence shown here is derived from an EMBL/GenBank/DDBJ whole genome shotgun (WGS) entry which is preliminary data.</text>
</comment>
<gene>
    <name evidence="5" type="ORF">KIPB_000010</name>
</gene>
<evidence type="ECO:0000313" key="5">
    <source>
        <dbReference type="EMBL" id="GIQ79368.1"/>
    </source>
</evidence>
<keyword evidence="2" id="KW-0539">Nucleus</keyword>
<dbReference type="InterPro" id="IPR010402">
    <property type="entry name" value="CCT_domain"/>
</dbReference>
<evidence type="ECO:0000313" key="6">
    <source>
        <dbReference type="Proteomes" id="UP000265618"/>
    </source>
</evidence>
<name>A0A9K3CLC1_9EUKA</name>
<keyword evidence="6" id="KW-1185">Reference proteome</keyword>
<dbReference type="Pfam" id="PF06203">
    <property type="entry name" value="CCT"/>
    <property type="match status" value="1"/>
</dbReference>
<feature type="compositionally biased region" description="Basic and acidic residues" evidence="3">
    <location>
        <begin position="325"/>
        <end position="334"/>
    </location>
</feature>
<feature type="compositionally biased region" description="Polar residues" evidence="3">
    <location>
        <begin position="1"/>
        <end position="10"/>
    </location>
</feature>
<dbReference type="Proteomes" id="UP000265618">
    <property type="component" value="Unassembled WGS sequence"/>
</dbReference>
<evidence type="ECO:0000256" key="1">
    <source>
        <dbReference type="ARBA" id="ARBA00004123"/>
    </source>
</evidence>
<dbReference type="GO" id="GO:0005634">
    <property type="term" value="C:nucleus"/>
    <property type="evidence" value="ECO:0007669"/>
    <property type="project" value="UniProtKB-SubCell"/>
</dbReference>
<reference evidence="5 6" key="1">
    <citation type="journal article" date="2018" name="PLoS ONE">
        <title>The draft genome of Kipferlia bialata reveals reductive genome evolution in fornicate parasites.</title>
        <authorList>
            <person name="Tanifuji G."/>
            <person name="Takabayashi S."/>
            <person name="Kume K."/>
            <person name="Takagi M."/>
            <person name="Nakayama T."/>
            <person name="Kamikawa R."/>
            <person name="Inagaki Y."/>
            <person name="Hashimoto T."/>
        </authorList>
    </citation>
    <scope>NUCLEOTIDE SEQUENCE [LARGE SCALE GENOMIC DNA]</scope>
    <source>
        <strain evidence="5">NY0173</strain>
    </source>
</reference>
<sequence>MYPQYGSSYDPSLPSYMAPVPDTQPTSNILYRDDPMPYSSAYNPFGSVPADPYLQPIQLSDSPPEPYLPYLPPPVSTGVPIPPSGPIPQYSPPAAPPAFPLSPIELPQGSLPTSAPFASRASFGGYQPGYPVNPAGFRYSGPRLDPLGIEAPAPAPAYTQPQFMSRYSPHTQGTTGGIKPLANTFNPRAPPPTFPQPQPGAQFPAHVSYGSRVEGVVGHGSIGSRFLIPNSEGLRGRKQGRDIGDYNPEARAQLLSDFYAHRTHRIHTREIKYAVRQKLANSRVRVKGRFVRKGEEAEVKAERERENQPVKPEPQQRHTNPPTQDAKRSHREYEPPSASQSPTGSESTQGEREGGDGAGQVDLEDQLNIVSVIPRNVPTKASLSASFMRLSISLSSLPFTGAKRGLAERSVSQVAVGPQSATPSLSDVDSMTVPFETIADVVIEDD</sequence>
<protein>
    <recommendedName>
        <fullName evidence="4">CCT domain-containing protein</fullName>
    </recommendedName>
</protein>
<feature type="domain" description="CCT" evidence="4">
    <location>
        <begin position="251"/>
        <end position="293"/>
    </location>
</feature>
<evidence type="ECO:0000259" key="4">
    <source>
        <dbReference type="PROSITE" id="PS51017"/>
    </source>
</evidence>
<accession>A0A9K3CLC1</accession>
<evidence type="ECO:0000256" key="3">
    <source>
        <dbReference type="SAM" id="MobiDB-lite"/>
    </source>
</evidence>
<comment type="subcellular location">
    <subcellularLocation>
        <location evidence="1">Nucleus</location>
    </subcellularLocation>
</comment>
<proteinExistence type="predicted"/>
<organism evidence="5 6">
    <name type="scientific">Kipferlia bialata</name>
    <dbReference type="NCBI Taxonomy" id="797122"/>
    <lineage>
        <taxon>Eukaryota</taxon>
        <taxon>Metamonada</taxon>
        <taxon>Carpediemonas-like organisms</taxon>
        <taxon>Kipferlia</taxon>
    </lineage>
</organism>
<feature type="region of interest" description="Disordered" evidence="3">
    <location>
        <begin position="294"/>
        <end position="360"/>
    </location>
</feature>
<dbReference type="EMBL" id="BDIP01000001">
    <property type="protein sequence ID" value="GIQ79368.1"/>
    <property type="molecule type" value="Genomic_DNA"/>
</dbReference>
<feature type="compositionally biased region" description="Polar residues" evidence="3">
    <location>
        <begin position="337"/>
        <end position="348"/>
    </location>
</feature>